<sequence>MLTTPYYRGEVVYQGAHYPGKHQPLTDPLTWTRVQQVLASHATGEKQRTHPHYLKSSVFCGNCGSRLIITNSKNRQGTVYPYFICLGRHQKTTDCQQKAVLIERVEELVEAHYDQIQLDPALGRRIETMLRAELRSQHASSEAEQHALTTQKTRLEDEQLRLLQAHYAGAVPVELLKREQERMTNQLASIDARLTSLNVERSTVEGLVGRALEYAIHCASAYRRAKHAKGGSTVRRLYNQALFTKIYVDEDRAWGELAEPFRTVMDPEVKRAARAEGTSGANRAPEEPVLGLNSSPDATRSVGEAYLAELAVRETKKPVLESTGLKESMLVPPTGFEPALPP</sequence>
<name>A0ABX8SJW9_9ACTN</name>
<reference evidence="5" key="1">
    <citation type="submission" date="2021-07" db="EMBL/GenBank/DDBJ databases">
        <title>Candidatus Kaistella beijingensis sp. nov. isolated from a municipal wastewater treatment plant is involved in sludge foaming.</title>
        <authorList>
            <person name="Song Y."/>
            <person name="Liu S.-J."/>
        </authorList>
    </citation>
    <scope>NUCLEOTIDE SEQUENCE</scope>
    <source>
        <strain evidence="5">DSM 43998</strain>
    </source>
</reference>
<dbReference type="InterPro" id="IPR038109">
    <property type="entry name" value="DNA_bind_recomb_sf"/>
</dbReference>
<evidence type="ECO:0000256" key="1">
    <source>
        <dbReference type="ARBA" id="ARBA00023125"/>
    </source>
</evidence>
<gene>
    <name evidence="5" type="ORF">KV203_16605</name>
</gene>
<feature type="domain" description="Recombinase zinc beta ribbon" evidence="4">
    <location>
        <begin position="54"/>
        <end position="113"/>
    </location>
</feature>
<keyword evidence="2" id="KW-0233">DNA recombination</keyword>
<dbReference type="InterPro" id="IPR025827">
    <property type="entry name" value="Zn_ribbon_recom_dom"/>
</dbReference>
<dbReference type="EMBL" id="CP079105">
    <property type="protein sequence ID" value="QXQ16006.1"/>
    <property type="molecule type" value="Genomic_DNA"/>
</dbReference>
<organism evidence="5 6">
    <name type="scientific">Skermania pinensis</name>
    <dbReference type="NCBI Taxonomy" id="39122"/>
    <lineage>
        <taxon>Bacteria</taxon>
        <taxon>Bacillati</taxon>
        <taxon>Actinomycetota</taxon>
        <taxon>Actinomycetes</taxon>
        <taxon>Mycobacteriales</taxon>
        <taxon>Gordoniaceae</taxon>
        <taxon>Skermania</taxon>
    </lineage>
</organism>
<evidence type="ECO:0000313" key="5">
    <source>
        <dbReference type="EMBL" id="QXQ16006.1"/>
    </source>
</evidence>
<dbReference type="Pfam" id="PF13408">
    <property type="entry name" value="Zn_ribbon_recom"/>
    <property type="match status" value="1"/>
</dbReference>
<evidence type="ECO:0000313" key="6">
    <source>
        <dbReference type="Proteomes" id="UP000887023"/>
    </source>
</evidence>
<proteinExistence type="predicted"/>
<dbReference type="PANTHER" id="PTHR30461:SF2">
    <property type="entry name" value="SERINE RECOMBINASE PINE-RELATED"/>
    <property type="match status" value="1"/>
</dbReference>
<dbReference type="PANTHER" id="PTHR30461">
    <property type="entry name" value="DNA-INVERTASE FROM LAMBDOID PROPHAGE"/>
    <property type="match status" value="1"/>
</dbReference>
<keyword evidence="6" id="KW-1185">Reference proteome</keyword>
<accession>A0ABX8SJW9</accession>
<dbReference type="Proteomes" id="UP000887023">
    <property type="component" value="Chromosome"/>
</dbReference>
<dbReference type="InterPro" id="IPR050639">
    <property type="entry name" value="SSR_resolvase"/>
</dbReference>
<evidence type="ECO:0000259" key="4">
    <source>
        <dbReference type="Pfam" id="PF13408"/>
    </source>
</evidence>
<feature type="region of interest" description="Disordered" evidence="3">
    <location>
        <begin position="272"/>
        <end position="297"/>
    </location>
</feature>
<keyword evidence="1" id="KW-0238">DNA-binding</keyword>
<evidence type="ECO:0000256" key="2">
    <source>
        <dbReference type="ARBA" id="ARBA00023172"/>
    </source>
</evidence>
<dbReference type="Gene3D" id="3.90.1750.20">
    <property type="entry name" value="Putative Large Serine Recombinase, Chain B, Domain 2"/>
    <property type="match status" value="1"/>
</dbReference>
<protein>
    <submittedName>
        <fullName evidence="5">Recombinase zinc beta ribbon domain-containing protein</fullName>
    </submittedName>
</protein>
<evidence type="ECO:0000256" key="3">
    <source>
        <dbReference type="SAM" id="MobiDB-lite"/>
    </source>
</evidence>